<evidence type="ECO:0008006" key="15">
    <source>
        <dbReference type="Google" id="ProtNLM"/>
    </source>
</evidence>
<dbReference type="Pfam" id="PF08784">
    <property type="entry name" value="RPA_C"/>
    <property type="match status" value="1"/>
</dbReference>
<dbReference type="AlphaFoldDB" id="A0A9J5Y325"/>
<dbReference type="Gene3D" id="1.10.10.10">
    <property type="entry name" value="Winged helix-like DNA-binding domain superfamily/Winged helix DNA-binding domain"/>
    <property type="match status" value="1"/>
</dbReference>
<dbReference type="PIRSF" id="PIRSF036949">
    <property type="entry name" value="RPA32"/>
    <property type="match status" value="1"/>
</dbReference>
<dbReference type="PANTHER" id="PTHR13989:SF46">
    <property type="entry name" value="REPLICATION PROTEIN A 32 KDA SUBUNIT A-LIKE"/>
    <property type="match status" value="1"/>
</dbReference>
<evidence type="ECO:0000256" key="10">
    <source>
        <dbReference type="SAM" id="MobiDB-lite"/>
    </source>
</evidence>
<dbReference type="OrthoDB" id="25571at2759"/>
<feature type="domain" description="OB" evidence="11">
    <location>
        <begin position="84"/>
        <end position="144"/>
    </location>
</feature>
<protein>
    <recommendedName>
        <fullName evidence="15">Replication protein A 32 kDa subunit A</fullName>
    </recommendedName>
</protein>
<dbReference type="InterPro" id="IPR014646">
    <property type="entry name" value="Rfa2/RPA32"/>
</dbReference>
<dbReference type="EMBL" id="JACXVP010000007">
    <property type="protein sequence ID" value="KAG5594825.1"/>
    <property type="molecule type" value="Genomic_DNA"/>
</dbReference>
<dbReference type="Pfam" id="PF01336">
    <property type="entry name" value="tRNA_anti-codon"/>
    <property type="match status" value="1"/>
</dbReference>
<keyword evidence="7" id="KW-0234">DNA repair</keyword>
<dbReference type="GO" id="GO:0006260">
    <property type="term" value="P:DNA replication"/>
    <property type="evidence" value="ECO:0007669"/>
    <property type="project" value="UniProtKB-KW"/>
</dbReference>
<comment type="caution">
    <text evidence="13">The sequence shown here is derived from an EMBL/GenBank/DDBJ whole genome shotgun (WGS) entry which is preliminary data.</text>
</comment>
<keyword evidence="6" id="KW-0233">DNA recombination</keyword>
<name>A0A9J5Y325_SOLCO</name>
<evidence type="ECO:0000256" key="9">
    <source>
        <dbReference type="ARBA" id="ARBA00057177"/>
    </source>
</evidence>
<comment type="similarity">
    <text evidence="2">Belongs to the replication factor A protein 2 family.</text>
</comment>
<dbReference type="InterPro" id="IPR040260">
    <property type="entry name" value="RFA2-like"/>
</dbReference>
<evidence type="ECO:0000313" key="13">
    <source>
        <dbReference type="EMBL" id="KAG5594825.1"/>
    </source>
</evidence>
<keyword evidence="5" id="KW-0238">DNA-binding</keyword>
<dbReference type="GO" id="GO:0035861">
    <property type="term" value="C:site of double-strand break"/>
    <property type="evidence" value="ECO:0007669"/>
    <property type="project" value="TreeGrafter"/>
</dbReference>
<dbReference type="SUPFAM" id="SSF50249">
    <property type="entry name" value="Nucleic acid-binding proteins"/>
    <property type="match status" value="1"/>
</dbReference>
<evidence type="ECO:0000256" key="4">
    <source>
        <dbReference type="ARBA" id="ARBA00022763"/>
    </source>
</evidence>
<comment type="function">
    <text evidence="9">Component of the replication protein A complex (RPA) required for DNA recombination, repair and replication. The activity of RPA is mediated by single-stranded DNA binding and protein interactions. Required fo cell division in meristems. Involved in the maintenance of transcriptional epigenetic gene silencing (TGS) at specific loci (including some transposons) by regulating histone H3 acetylation, 'Lys-4' and 'Lys-9' methylation.</text>
</comment>
<dbReference type="FunFam" id="2.40.50.140:FF:000184">
    <property type="entry name" value="replication protein A 32 kDa subunit A-like"/>
    <property type="match status" value="1"/>
</dbReference>
<keyword evidence="3" id="KW-0235">DNA replication</keyword>
<keyword evidence="4" id="KW-0227">DNA damage</keyword>
<proteinExistence type="inferred from homology"/>
<dbReference type="GO" id="GO:0000724">
    <property type="term" value="P:double-strand break repair via homologous recombination"/>
    <property type="evidence" value="ECO:0007669"/>
    <property type="project" value="TreeGrafter"/>
</dbReference>
<evidence type="ECO:0000256" key="7">
    <source>
        <dbReference type="ARBA" id="ARBA00023204"/>
    </source>
</evidence>
<evidence type="ECO:0000256" key="8">
    <source>
        <dbReference type="ARBA" id="ARBA00023242"/>
    </source>
</evidence>
<dbReference type="GO" id="GO:0003697">
    <property type="term" value="F:single-stranded DNA binding"/>
    <property type="evidence" value="ECO:0007669"/>
    <property type="project" value="TreeGrafter"/>
</dbReference>
<feature type="region of interest" description="Disordered" evidence="10">
    <location>
        <begin position="1"/>
        <end position="39"/>
    </location>
</feature>
<feature type="compositionally biased region" description="Polar residues" evidence="10">
    <location>
        <begin position="17"/>
        <end position="30"/>
    </location>
</feature>
<dbReference type="PANTHER" id="PTHR13989">
    <property type="entry name" value="REPLICATION PROTEIN A-RELATED"/>
    <property type="match status" value="1"/>
</dbReference>
<evidence type="ECO:0000256" key="6">
    <source>
        <dbReference type="ARBA" id="ARBA00023172"/>
    </source>
</evidence>
<dbReference type="CDD" id="cd04478">
    <property type="entry name" value="RPA2_DBD_D"/>
    <property type="match status" value="1"/>
</dbReference>
<dbReference type="GO" id="GO:0000781">
    <property type="term" value="C:chromosome, telomeric region"/>
    <property type="evidence" value="ECO:0007669"/>
    <property type="project" value="TreeGrafter"/>
</dbReference>
<dbReference type="InterPro" id="IPR014892">
    <property type="entry name" value="RPA_C"/>
</dbReference>
<feature type="domain" description="Replication protein A C-terminal" evidence="12">
    <location>
        <begin position="177"/>
        <end position="264"/>
    </location>
</feature>
<dbReference type="InterPro" id="IPR036390">
    <property type="entry name" value="WH_DNA-bd_sf"/>
</dbReference>
<evidence type="ECO:0000256" key="2">
    <source>
        <dbReference type="ARBA" id="ARBA00007815"/>
    </source>
</evidence>
<evidence type="ECO:0000256" key="3">
    <source>
        <dbReference type="ARBA" id="ARBA00022705"/>
    </source>
</evidence>
<dbReference type="InterPro" id="IPR004365">
    <property type="entry name" value="NA-bd_OB_tRNA"/>
</dbReference>
<evidence type="ECO:0000259" key="11">
    <source>
        <dbReference type="Pfam" id="PF01336"/>
    </source>
</evidence>
<dbReference type="InterPro" id="IPR012340">
    <property type="entry name" value="NA-bd_OB-fold"/>
</dbReference>
<reference evidence="13 14" key="1">
    <citation type="submission" date="2020-09" db="EMBL/GenBank/DDBJ databases">
        <title>De no assembly of potato wild relative species, Solanum commersonii.</title>
        <authorList>
            <person name="Cho K."/>
        </authorList>
    </citation>
    <scope>NUCLEOTIDE SEQUENCE [LARGE SCALE GENOMIC DNA]</scope>
    <source>
        <strain evidence="13">LZ3.2</strain>
        <tissue evidence="13">Leaf</tissue>
    </source>
</reference>
<dbReference type="InterPro" id="IPR036388">
    <property type="entry name" value="WH-like_DNA-bd_sf"/>
</dbReference>
<keyword evidence="14" id="KW-1185">Reference proteome</keyword>
<accession>A0A9J5Y325</accession>
<evidence type="ECO:0000313" key="14">
    <source>
        <dbReference type="Proteomes" id="UP000824120"/>
    </source>
</evidence>
<dbReference type="SUPFAM" id="SSF46785">
    <property type="entry name" value="Winged helix' DNA-binding domain"/>
    <property type="match status" value="1"/>
</dbReference>
<evidence type="ECO:0000259" key="12">
    <source>
        <dbReference type="Pfam" id="PF08784"/>
    </source>
</evidence>
<evidence type="ECO:0000256" key="5">
    <source>
        <dbReference type="ARBA" id="ARBA00023125"/>
    </source>
</evidence>
<organism evidence="13 14">
    <name type="scientific">Solanum commersonii</name>
    <name type="common">Commerson's wild potato</name>
    <name type="synonym">Commerson's nightshade</name>
    <dbReference type="NCBI Taxonomy" id="4109"/>
    <lineage>
        <taxon>Eukaryota</taxon>
        <taxon>Viridiplantae</taxon>
        <taxon>Streptophyta</taxon>
        <taxon>Embryophyta</taxon>
        <taxon>Tracheophyta</taxon>
        <taxon>Spermatophyta</taxon>
        <taxon>Magnoliopsida</taxon>
        <taxon>eudicotyledons</taxon>
        <taxon>Gunneridae</taxon>
        <taxon>Pentapetalae</taxon>
        <taxon>asterids</taxon>
        <taxon>lamiids</taxon>
        <taxon>Solanales</taxon>
        <taxon>Solanaceae</taxon>
        <taxon>Solanoideae</taxon>
        <taxon>Solaneae</taxon>
        <taxon>Solanum</taxon>
    </lineage>
</organism>
<dbReference type="GO" id="GO:0006289">
    <property type="term" value="P:nucleotide-excision repair"/>
    <property type="evidence" value="ECO:0007669"/>
    <property type="project" value="TreeGrafter"/>
</dbReference>
<evidence type="ECO:0000256" key="1">
    <source>
        <dbReference type="ARBA" id="ARBA00004123"/>
    </source>
</evidence>
<dbReference type="Gene3D" id="2.40.50.140">
    <property type="entry name" value="Nucleic acid-binding proteins"/>
    <property type="match status" value="1"/>
</dbReference>
<dbReference type="Proteomes" id="UP000824120">
    <property type="component" value="Chromosome 7"/>
</dbReference>
<dbReference type="FunFam" id="1.10.10.10:FF:000168">
    <property type="entry name" value="Replication protein A 32 kDa subunit"/>
    <property type="match status" value="1"/>
</dbReference>
<keyword evidence="8" id="KW-0539">Nucleus</keyword>
<comment type="subcellular location">
    <subcellularLocation>
        <location evidence="1">Nucleus</location>
    </subcellularLocation>
</comment>
<sequence length="272" mass="29775">MFGSSQLDSFSGGGFMPSQSTQAADASRTSAKSRENPPLLPLTVKQISQAVQSSDEKSNFVIDGVDVNNVRLVGMAYKKSERVTDVSFTIDDGTGRIECTRWVNDAVDTKEVEQISDGMYVRVHGHLKGFQGKTQLVVFAIRPITNYNEVATHFLECIYVHHCNWKSQSGLSVSTPSKTDVPAAVSAPSSGYNSNQFSANLSIDGLKGIEKIVIDYLEQPSSLAQEKGIHRNEIAQHLRVPLEKIKEAIESLESEGLVYSTIDECHFKSTSA</sequence>
<dbReference type="GO" id="GO:0005662">
    <property type="term" value="C:DNA replication factor A complex"/>
    <property type="evidence" value="ECO:0007669"/>
    <property type="project" value="TreeGrafter"/>
</dbReference>
<gene>
    <name evidence="13" type="ORF">H5410_036057</name>
</gene>